<evidence type="ECO:0000256" key="1">
    <source>
        <dbReference type="SAM" id="MobiDB-lite"/>
    </source>
</evidence>
<keyword evidence="4" id="KW-1185">Reference proteome</keyword>
<dbReference type="PANTHER" id="PTHR21818:SF0">
    <property type="entry name" value="FANCONI ANEMIA GROUP I PROTEIN"/>
    <property type="match status" value="1"/>
</dbReference>
<proteinExistence type="predicted"/>
<feature type="domain" description="FANCI solenoid 2" evidence="2">
    <location>
        <begin position="418"/>
        <end position="568"/>
    </location>
</feature>
<sequence length="1315" mass="152993">MKGLPKTKEPSVRELNPFGCLYLQPTLNQVIYPFFSRINCPFQLMQSGSGGASSVTSGLFEASTYNQKERSNYASRIDAREAARIEKLYSDKLSEGDQYASFLRLLIRFERFRLSAMKITIIAIQSRTIYGNAVFSFMNELHLGVNGMKSCVDYLTENGEDSSPESDQEEEMTHEQGIAKIQHELTECKLFECIVRSFASVAVGSGCITVLDLLPSILSTYRMISHHDAEEDDPLTSRLLSGTEWDLIHLPSILSCFTDLTLNSPQLKRLKEMTEEYLREERKENPVVLKHVLALWERYPREDWRVVGLRLIDKCPPEDVPNLLFILDVSLQQSPSLQGLLMKSIRKRRREERGGTKEEKTSEWVMMVCMANRVEGVKGEMMRRIAEGVEGEMRRGEEETKQRIDRMVALPGMDIRCQTLLDLSVHIMSSTTKVNHRGGKRSVDIRSIGRYMMLRIFVEQERCRGDLLGRIFAQIAEGSESQREQYTILFEDVCTFSIRSLVQHSSKLLEWMGYVHHYSNSISRRIMRSVMPLTLFSTSFMDGMFILIRKLMMIPTLKSKKLCVHGLIRFLSVVTSSPSGSQDVRKDVLSMMKPVLNFPLEAREEMYRCIIEYVEERKEEWMKERKEEWMKEMMVERMEGYMDKERKIEMGERVRECMRMYGDRIDPDSTKECQVPFPFNWRRLHITLQKKAVPRENLALLLSIVIQNRAIDGGRAEQCIYLLAYSLGSQTIEKIKQGGGTETEERGEKKGEETGEEGIEETGEEGEEIEQEKEEEERREKRKEKEEEEKRKGKEKEEMEEMIEQMIQKMDRMEEMHYIPECDADAITTQDVVEIIQPILLVMMDALCRRERIRRLFGIDSIERAMPLVIVYLEQYSRLDGKVDRRGRTLEERRRGTRGCMSGETLSHILSHYLRRTHHNYQCLLNDEERRRYQEKDIDEQMGIILVESIQMCYTCGGWKDRESEGERETKITILIQLLQLNAIAARDSRPFQVEGEGKGKLNGTDIRESKVTQERVLRRIQEELDGGRHIDQEWERKIRGRVSYGDLTHLLCQHLHLEMSMGLDCDTILAYINAIHSLTLLHVSTSNDEDEGRDDCLKETTLQFSNMIQEFRVKNTQVVKGIISYILEYSPEREAMNQAMHAIQCEEAEEGVMEISEEMTVKISCISIALSHFIKTLHQGLYEYTMDILKSVFYLINSGSIIDSSSVSKLLTLVKLLLDIFIKRMDEEMRTDGLCPLLSDDSSIEELRSMRVINRLMDDWFSMKDAFSSGNNKRVPAITYRMQMFQDRLDLLLRRNRHFKGYDRDRRGTKEEEQ</sequence>
<evidence type="ECO:0000313" key="4">
    <source>
        <dbReference type="Proteomes" id="UP000241769"/>
    </source>
</evidence>
<dbReference type="EMBL" id="MDYQ01000078">
    <property type="protein sequence ID" value="PRP83709.1"/>
    <property type="molecule type" value="Genomic_DNA"/>
</dbReference>
<name>A0A2P6NIE5_9EUKA</name>
<dbReference type="InterPro" id="IPR029315">
    <property type="entry name" value="FANCI_S2"/>
</dbReference>
<comment type="caution">
    <text evidence="3">The sequence shown here is derived from an EMBL/GenBank/DDBJ whole genome shotgun (WGS) entry which is preliminary data.</text>
</comment>
<feature type="compositionally biased region" description="Basic and acidic residues" evidence="1">
    <location>
        <begin position="776"/>
        <end position="797"/>
    </location>
</feature>
<dbReference type="GO" id="GO:0070182">
    <property type="term" value="F:DNA polymerase binding"/>
    <property type="evidence" value="ECO:0007669"/>
    <property type="project" value="TreeGrafter"/>
</dbReference>
<dbReference type="STRING" id="1890364.A0A2P6NIE5"/>
<feature type="region of interest" description="Disordered" evidence="1">
    <location>
        <begin position="736"/>
        <end position="799"/>
    </location>
</feature>
<dbReference type="Pfam" id="PF14676">
    <property type="entry name" value="FANCI_S2"/>
    <property type="match status" value="1"/>
</dbReference>
<dbReference type="Proteomes" id="UP000241769">
    <property type="component" value="Unassembled WGS sequence"/>
</dbReference>
<feature type="compositionally biased region" description="Basic and acidic residues" evidence="1">
    <location>
        <begin position="743"/>
        <end position="753"/>
    </location>
</feature>
<gene>
    <name evidence="3" type="ORF">PROFUN_03864</name>
</gene>
<accession>A0A2P6NIE5</accession>
<dbReference type="InterPro" id="IPR026171">
    <property type="entry name" value="FANCI"/>
</dbReference>
<dbReference type="GO" id="GO:0006281">
    <property type="term" value="P:DNA repair"/>
    <property type="evidence" value="ECO:0007669"/>
    <property type="project" value="InterPro"/>
</dbReference>
<feature type="compositionally biased region" description="Acidic residues" evidence="1">
    <location>
        <begin position="754"/>
        <end position="775"/>
    </location>
</feature>
<organism evidence="3 4">
    <name type="scientific">Planoprotostelium fungivorum</name>
    <dbReference type="NCBI Taxonomy" id="1890364"/>
    <lineage>
        <taxon>Eukaryota</taxon>
        <taxon>Amoebozoa</taxon>
        <taxon>Evosea</taxon>
        <taxon>Variosea</taxon>
        <taxon>Cavosteliida</taxon>
        <taxon>Cavosteliaceae</taxon>
        <taxon>Planoprotostelium</taxon>
    </lineage>
</organism>
<evidence type="ECO:0000259" key="2">
    <source>
        <dbReference type="Pfam" id="PF14676"/>
    </source>
</evidence>
<protein>
    <submittedName>
        <fullName evidence="3">WD repeat-containing protein 87</fullName>
    </submittedName>
</protein>
<evidence type="ECO:0000313" key="3">
    <source>
        <dbReference type="EMBL" id="PRP83709.1"/>
    </source>
</evidence>
<dbReference type="InParanoid" id="A0A2P6NIE5"/>
<dbReference type="PANTHER" id="PTHR21818">
    <property type="entry name" value="BC025462 PROTEIN"/>
    <property type="match status" value="1"/>
</dbReference>
<reference evidence="3 4" key="1">
    <citation type="journal article" date="2018" name="Genome Biol. Evol.">
        <title>Multiple Roots of Fruiting Body Formation in Amoebozoa.</title>
        <authorList>
            <person name="Hillmann F."/>
            <person name="Forbes G."/>
            <person name="Novohradska S."/>
            <person name="Ferling I."/>
            <person name="Riege K."/>
            <person name="Groth M."/>
            <person name="Westermann M."/>
            <person name="Marz M."/>
            <person name="Spaller T."/>
            <person name="Winckler T."/>
            <person name="Schaap P."/>
            <person name="Glockner G."/>
        </authorList>
    </citation>
    <scope>NUCLEOTIDE SEQUENCE [LARGE SCALE GENOMIC DNA]</scope>
    <source>
        <strain evidence="3 4">Jena</strain>
    </source>
</reference>